<dbReference type="RefSeq" id="WP_141721912.1">
    <property type="nucleotide sequence ID" value="NZ_JAVRES010000019.1"/>
</dbReference>
<reference evidence="2" key="1">
    <citation type="submission" date="2023-07" db="EMBL/GenBank/DDBJ databases">
        <title>30 novel species of actinomycetes from the DSMZ collection.</title>
        <authorList>
            <person name="Nouioui I."/>
        </authorList>
    </citation>
    <scope>NUCLEOTIDE SEQUENCE [LARGE SCALE GENOMIC DNA]</scope>
    <source>
        <strain evidence="2">DSM 41981</strain>
    </source>
</reference>
<organism evidence="1 2">
    <name type="scientific">Streptomyces doudnae</name>
    <dbReference type="NCBI Taxonomy" id="3075536"/>
    <lineage>
        <taxon>Bacteria</taxon>
        <taxon>Bacillati</taxon>
        <taxon>Actinomycetota</taxon>
        <taxon>Actinomycetes</taxon>
        <taxon>Kitasatosporales</taxon>
        <taxon>Streptomycetaceae</taxon>
        <taxon>Streptomyces</taxon>
    </lineage>
</organism>
<dbReference type="EMBL" id="JAVRES010000019">
    <property type="protein sequence ID" value="MDT0438691.1"/>
    <property type="molecule type" value="Genomic_DNA"/>
</dbReference>
<gene>
    <name evidence="1" type="ORF">RM877_28885</name>
</gene>
<accession>A0ABD5EVE0</accession>
<evidence type="ECO:0000313" key="1">
    <source>
        <dbReference type="EMBL" id="MDT0438691.1"/>
    </source>
</evidence>
<evidence type="ECO:0000313" key="2">
    <source>
        <dbReference type="Proteomes" id="UP001183535"/>
    </source>
</evidence>
<dbReference type="AlphaFoldDB" id="A0ABD5EVE0"/>
<protein>
    <submittedName>
        <fullName evidence="1">Uncharacterized protein</fullName>
    </submittedName>
</protein>
<sequence length="88" mass="9461">MFAPARLHPARAERHRLDQPSWASADLLEISLADHDAGLYGLVIQTAYRRALSCGNVLARAQLTAPEQAPALPAAFSQALNPRATAET</sequence>
<dbReference type="Proteomes" id="UP001183535">
    <property type="component" value="Unassembled WGS sequence"/>
</dbReference>
<comment type="caution">
    <text evidence="1">The sequence shown here is derived from an EMBL/GenBank/DDBJ whole genome shotgun (WGS) entry which is preliminary data.</text>
</comment>
<name>A0ABD5EVE0_9ACTN</name>
<keyword evidence="2" id="KW-1185">Reference proteome</keyword>
<proteinExistence type="predicted"/>